<gene>
    <name evidence="1" type="ORF">GXP67_28040</name>
</gene>
<dbReference type="Proteomes" id="UP000480178">
    <property type="component" value="Chromosome"/>
</dbReference>
<keyword evidence="2" id="KW-1185">Reference proteome</keyword>
<accession>A0A6C0GQU1</accession>
<name>A0A6C0GQU1_9BACT</name>
<evidence type="ECO:0000313" key="2">
    <source>
        <dbReference type="Proteomes" id="UP000480178"/>
    </source>
</evidence>
<dbReference type="KEGG" id="rhoz:GXP67_28040"/>
<sequence>MCYCVYVGSNQTLPLIEQGPYSRAFYVTPVREDEKEVEGHFTKKHVYYLGSYTGCSCGFNYNPNATPLAPPGVEPIESIYALLSYLKEALEYEHDIEFYTCWAGNQAQLPDQRVAVAIEEITDISDGFYLDENIFVTITK</sequence>
<dbReference type="EMBL" id="CP048222">
    <property type="protein sequence ID" value="QHT70224.1"/>
    <property type="molecule type" value="Genomic_DNA"/>
</dbReference>
<protein>
    <submittedName>
        <fullName evidence="1">Uncharacterized protein</fullName>
    </submittedName>
</protein>
<evidence type="ECO:0000313" key="1">
    <source>
        <dbReference type="EMBL" id="QHT70224.1"/>
    </source>
</evidence>
<reference evidence="1 2" key="1">
    <citation type="submission" date="2020-01" db="EMBL/GenBank/DDBJ databases">
        <authorList>
            <person name="Kim M.K."/>
        </authorList>
    </citation>
    <scope>NUCLEOTIDE SEQUENCE [LARGE SCALE GENOMIC DNA]</scope>
    <source>
        <strain evidence="1 2">172606-1</strain>
    </source>
</reference>
<proteinExistence type="predicted"/>
<dbReference type="RefSeq" id="WP_162446206.1">
    <property type="nucleotide sequence ID" value="NZ_CP048222.1"/>
</dbReference>
<dbReference type="AlphaFoldDB" id="A0A6C0GQU1"/>
<organism evidence="1 2">
    <name type="scientific">Rhodocytophaga rosea</name>
    <dbReference type="NCBI Taxonomy" id="2704465"/>
    <lineage>
        <taxon>Bacteria</taxon>
        <taxon>Pseudomonadati</taxon>
        <taxon>Bacteroidota</taxon>
        <taxon>Cytophagia</taxon>
        <taxon>Cytophagales</taxon>
        <taxon>Rhodocytophagaceae</taxon>
        <taxon>Rhodocytophaga</taxon>
    </lineage>
</organism>